<accession>A0ACC0ZPX4</accession>
<evidence type="ECO:0000313" key="2">
    <source>
        <dbReference type="Proteomes" id="UP001164250"/>
    </source>
</evidence>
<name>A0ACC0ZPX4_9ROSI</name>
<reference evidence="2" key="1">
    <citation type="journal article" date="2023" name="G3 (Bethesda)">
        <title>Genome assembly and association tests identify interacting loci associated with vigor, precocity, and sex in interspecific pistachio rootstocks.</title>
        <authorList>
            <person name="Palmer W."/>
            <person name="Jacygrad E."/>
            <person name="Sagayaradj S."/>
            <person name="Cavanaugh K."/>
            <person name="Han R."/>
            <person name="Bertier L."/>
            <person name="Beede B."/>
            <person name="Kafkas S."/>
            <person name="Golino D."/>
            <person name="Preece J."/>
            <person name="Michelmore R."/>
        </authorList>
    </citation>
    <scope>NUCLEOTIDE SEQUENCE [LARGE SCALE GENOMIC DNA]</scope>
</reference>
<dbReference type="EMBL" id="CM047910">
    <property type="protein sequence ID" value="KAJ0075035.1"/>
    <property type="molecule type" value="Genomic_DNA"/>
</dbReference>
<proteinExistence type="predicted"/>
<gene>
    <name evidence="1" type="ORF">Patl1_33558</name>
</gene>
<evidence type="ECO:0000313" key="1">
    <source>
        <dbReference type="EMBL" id="KAJ0075035.1"/>
    </source>
</evidence>
<organism evidence="1 2">
    <name type="scientific">Pistacia atlantica</name>
    <dbReference type="NCBI Taxonomy" id="434234"/>
    <lineage>
        <taxon>Eukaryota</taxon>
        <taxon>Viridiplantae</taxon>
        <taxon>Streptophyta</taxon>
        <taxon>Embryophyta</taxon>
        <taxon>Tracheophyta</taxon>
        <taxon>Spermatophyta</taxon>
        <taxon>Magnoliopsida</taxon>
        <taxon>eudicotyledons</taxon>
        <taxon>Gunneridae</taxon>
        <taxon>Pentapetalae</taxon>
        <taxon>rosids</taxon>
        <taxon>malvids</taxon>
        <taxon>Sapindales</taxon>
        <taxon>Anacardiaceae</taxon>
        <taxon>Pistacia</taxon>
    </lineage>
</organism>
<sequence length="130" mass="14388">MKGRLCCFLFVTFQMLSWVSAASRPFAPNNALPPAAHEPGQNPLNSDTKMNSKQGTENINEEAYSKIGSAPPSCEHKCYGCIPCEAIQVPTTSKHKKSHLGIQYANYEPEGWKCSLALLFTALRLCHHHI</sequence>
<dbReference type="Proteomes" id="UP001164250">
    <property type="component" value="Chromosome 15"/>
</dbReference>
<comment type="caution">
    <text evidence="1">The sequence shown here is derived from an EMBL/GenBank/DDBJ whole genome shotgun (WGS) entry which is preliminary data.</text>
</comment>
<protein>
    <submittedName>
        <fullName evidence="1">Uncharacterized protein</fullName>
    </submittedName>
</protein>
<keyword evidence="2" id="KW-1185">Reference proteome</keyword>